<sequence>MGMRKRVGRVRWRRGGDGDGGGGGGLCEEETPGAERRGKDAGGGGEKATAWDSGWMDFAADVDMEGASERGGGEGWKWRRAEEATAMGGRRRRRGGGQRWRMCFGRRLVLRFFFLFRIHDVRLLLFASRDASAAWPMAEVDAACSPESAARSAREQLAS</sequence>
<reference evidence="2" key="2">
    <citation type="submission" date="2018-04" db="EMBL/GenBank/DDBJ databases">
        <title>OnivRS2 (Oryza nivara Reference Sequence Version 2).</title>
        <authorList>
            <person name="Zhang J."/>
            <person name="Kudrna D."/>
            <person name="Lee S."/>
            <person name="Talag J."/>
            <person name="Rajasekar S."/>
            <person name="Welchert J."/>
            <person name="Hsing Y.-I."/>
            <person name="Wing R.A."/>
        </authorList>
    </citation>
    <scope>NUCLEOTIDE SEQUENCE [LARGE SCALE GENOMIC DNA]</scope>
    <source>
        <strain evidence="2">SL10</strain>
    </source>
</reference>
<feature type="compositionally biased region" description="Basic residues" evidence="1">
    <location>
        <begin position="1"/>
        <end position="13"/>
    </location>
</feature>
<protein>
    <submittedName>
        <fullName evidence="2">Uncharacterized protein</fullName>
    </submittedName>
</protein>
<keyword evidence="3" id="KW-1185">Reference proteome</keyword>
<accession>A0A0E0HPF1</accession>
<organism evidence="2">
    <name type="scientific">Oryza nivara</name>
    <name type="common">Indian wild rice</name>
    <name type="synonym">Oryza sativa f. spontanea</name>
    <dbReference type="NCBI Taxonomy" id="4536"/>
    <lineage>
        <taxon>Eukaryota</taxon>
        <taxon>Viridiplantae</taxon>
        <taxon>Streptophyta</taxon>
        <taxon>Embryophyta</taxon>
        <taxon>Tracheophyta</taxon>
        <taxon>Spermatophyta</taxon>
        <taxon>Magnoliopsida</taxon>
        <taxon>Liliopsida</taxon>
        <taxon>Poales</taxon>
        <taxon>Poaceae</taxon>
        <taxon>BOP clade</taxon>
        <taxon>Oryzoideae</taxon>
        <taxon>Oryzeae</taxon>
        <taxon>Oryzinae</taxon>
        <taxon>Oryza</taxon>
    </lineage>
</organism>
<dbReference type="Proteomes" id="UP000006591">
    <property type="component" value="Chromosome 6"/>
</dbReference>
<reference evidence="2" key="1">
    <citation type="submission" date="2015-04" db="UniProtKB">
        <authorList>
            <consortium name="EnsemblPlants"/>
        </authorList>
    </citation>
    <scope>IDENTIFICATION</scope>
    <source>
        <strain evidence="2">SL10</strain>
    </source>
</reference>
<dbReference type="HOGENOM" id="CLU_140645_0_0_1"/>
<dbReference type="EnsemblPlants" id="ONIVA06G13660.1">
    <property type="protein sequence ID" value="ONIVA06G13660.1"/>
    <property type="gene ID" value="ONIVA06G13660"/>
</dbReference>
<proteinExistence type="predicted"/>
<evidence type="ECO:0000313" key="3">
    <source>
        <dbReference type="Proteomes" id="UP000006591"/>
    </source>
</evidence>
<dbReference type="AlphaFoldDB" id="A0A0E0HPF1"/>
<name>A0A0E0HPF1_ORYNI</name>
<dbReference type="OMA" id="RMCFGRR"/>
<dbReference type="Gramene" id="ONIVA06G13660.1">
    <property type="protein sequence ID" value="ONIVA06G13660.1"/>
    <property type="gene ID" value="ONIVA06G13660"/>
</dbReference>
<feature type="region of interest" description="Disordered" evidence="1">
    <location>
        <begin position="1"/>
        <end position="49"/>
    </location>
</feature>
<evidence type="ECO:0000256" key="1">
    <source>
        <dbReference type="SAM" id="MobiDB-lite"/>
    </source>
</evidence>
<evidence type="ECO:0000313" key="2">
    <source>
        <dbReference type="EnsemblPlants" id="ONIVA06G13660.1"/>
    </source>
</evidence>